<keyword evidence="10" id="KW-1185">Reference proteome</keyword>
<dbReference type="EMBL" id="PYMJ01000010">
    <property type="protein sequence ID" value="PSU48323.1"/>
    <property type="molecule type" value="Genomic_DNA"/>
</dbReference>
<feature type="transmembrane region" description="Helical" evidence="8">
    <location>
        <begin position="268"/>
        <end position="290"/>
    </location>
</feature>
<evidence type="ECO:0000256" key="8">
    <source>
        <dbReference type="SAM" id="Phobius"/>
    </source>
</evidence>
<dbReference type="Proteomes" id="UP000240987">
    <property type="component" value="Unassembled WGS sequence"/>
</dbReference>
<dbReference type="NCBIfam" id="TIGR00155">
    <property type="entry name" value="pqiA_fam"/>
    <property type="match status" value="1"/>
</dbReference>
<evidence type="ECO:0000256" key="5">
    <source>
        <dbReference type="ARBA" id="ARBA00022692"/>
    </source>
</evidence>
<evidence type="ECO:0000256" key="2">
    <source>
        <dbReference type="ARBA" id="ARBA00007555"/>
    </source>
</evidence>
<keyword evidence="7 8" id="KW-0472">Membrane</keyword>
<dbReference type="InterPro" id="IPR005219">
    <property type="entry name" value="PqiA-like_proteobact"/>
</dbReference>
<dbReference type="InterPro" id="IPR051800">
    <property type="entry name" value="PqiA-PqiB_transport"/>
</dbReference>
<evidence type="ECO:0000256" key="6">
    <source>
        <dbReference type="ARBA" id="ARBA00022989"/>
    </source>
</evidence>
<comment type="caution">
    <text evidence="9">The sequence shown here is derived from an EMBL/GenBank/DDBJ whole genome shotgun (WGS) entry which is preliminary data.</text>
</comment>
<feature type="transmembrane region" description="Helical" evidence="8">
    <location>
        <begin position="163"/>
        <end position="182"/>
    </location>
</feature>
<name>A0A2T3JHJ1_9GAMM</name>
<dbReference type="RefSeq" id="WP_107242928.1">
    <property type="nucleotide sequence ID" value="NZ_PYMJ01000010.1"/>
</dbReference>
<evidence type="ECO:0000256" key="1">
    <source>
        <dbReference type="ARBA" id="ARBA00004429"/>
    </source>
</evidence>
<dbReference type="OrthoDB" id="9800207at2"/>
<evidence type="ECO:0000256" key="7">
    <source>
        <dbReference type="ARBA" id="ARBA00023136"/>
    </source>
</evidence>
<reference evidence="9 10" key="1">
    <citation type="submission" date="2018-01" db="EMBL/GenBank/DDBJ databases">
        <title>Whole genome sequencing of Histamine producing bacteria.</title>
        <authorList>
            <person name="Butler K."/>
        </authorList>
    </citation>
    <scope>NUCLEOTIDE SEQUENCE [LARGE SCALE GENOMIC DNA]</scope>
    <source>
        <strain evidence="9 10">JCM 12947</strain>
    </source>
</reference>
<dbReference type="InterPro" id="IPR007498">
    <property type="entry name" value="PqiA-like"/>
</dbReference>
<evidence type="ECO:0000256" key="4">
    <source>
        <dbReference type="ARBA" id="ARBA00022519"/>
    </source>
</evidence>
<accession>A0A2T3JHJ1</accession>
<feature type="transmembrane region" description="Helical" evidence="8">
    <location>
        <begin position="392"/>
        <end position="408"/>
    </location>
</feature>
<evidence type="ECO:0000313" key="10">
    <source>
        <dbReference type="Proteomes" id="UP000240987"/>
    </source>
</evidence>
<comment type="similarity">
    <text evidence="2">Belongs to the PqiA family.</text>
</comment>
<gene>
    <name evidence="9" type="ORF">C9J12_11955</name>
</gene>
<keyword evidence="6 8" id="KW-1133">Transmembrane helix</keyword>
<protein>
    <submittedName>
        <fullName evidence="9">Paraquat-inducible membrane protein A</fullName>
    </submittedName>
</protein>
<evidence type="ECO:0000256" key="3">
    <source>
        <dbReference type="ARBA" id="ARBA00022475"/>
    </source>
</evidence>
<organism evidence="9 10">
    <name type="scientific">Photobacterium frigidiphilum</name>
    <dbReference type="NCBI Taxonomy" id="264736"/>
    <lineage>
        <taxon>Bacteria</taxon>
        <taxon>Pseudomonadati</taxon>
        <taxon>Pseudomonadota</taxon>
        <taxon>Gammaproteobacteria</taxon>
        <taxon>Vibrionales</taxon>
        <taxon>Vibrionaceae</taxon>
        <taxon>Photobacterium</taxon>
    </lineage>
</organism>
<dbReference type="GO" id="GO:0005886">
    <property type="term" value="C:plasma membrane"/>
    <property type="evidence" value="ECO:0007669"/>
    <property type="project" value="UniProtKB-SubCell"/>
</dbReference>
<sequence length="425" mass="47886">MSMARRCPGCDLSIMPHAAPRGKSAYCPRCSTRLYRGGKCRFNGELAIAFACLILFVPTHIFPLITIRLFGVMIPATLPSGTFSLASEFPAVAFLILFCSSIAPLLVSLSVLGAQLALKVKNFRLLKSSLWVITHLKHWAMYDVFLVSLAISCFKVQDYADIYVGPGLYCLVILQVLMSLLITRVSPNRYWESWQPEKDHPTFKTLRPLAGERAKSDNECTNPLNNQLQTLEEIHCETCHMTQAYSSHCIRCDSPLHHRKPRSIQRTWAFLIAATVFIFPANLYPISIFLNNGKRAEDTIFSGVAHLVKTDMTGIAIIIFVASIVVPVAKILGMAYILICIQFKRRVYHKQRMHAFRVIQWVGKWSVMDLFVISIMVTLIDRGQILDFTPGPGAIAFGVVVVLTMLAVENLDSRLIWDNYEQRTK</sequence>
<keyword evidence="5 8" id="KW-0812">Transmembrane</keyword>
<keyword evidence="4" id="KW-0997">Cell inner membrane</keyword>
<dbReference type="PANTHER" id="PTHR30462:SF1">
    <property type="entry name" value="INTERMEMBRANE TRANSPORT PROTEIN YEBS"/>
    <property type="match status" value="1"/>
</dbReference>
<keyword evidence="3" id="KW-1003">Cell membrane</keyword>
<feature type="transmembrane region" description="Helical" evidence="8">
    <location>
        <begin position="91"/>
        <end position="118"/>
    </location>
</feature>
<dbReference type="AlphaFoldDB" id="A0A2T3JHJ1"/>
<feature type="transmembrane region" description="Helical" evidence="8">
    <location>
        <begin position="315"/>
        <end position="341"/>
    </location>
</feature>
<dbReference type="Pfam" id="PF04403">
    <property type="entry name" value="PqiA"/>
    <property type="match status" value="2"/>
</dbReference>
<feature type="transmembrane region" description="Helical" evidence="8">
    <location>
        <begin position="46"/>
        <end position="71"/>
    </location>
</feature>
<evidence type="ECO:0000313" key="9">
    <source>
        <dbReference type="EMBL" id="PSU48323.1"/>
    </source>
</evidence>
<dbReference type="PANTHER" id="PTHR30462">
    <property type="entry name" value="INTERMEMBRANE TRANSPORT PROTEIN PQIB-RELATED"/>
    <property type="match status" value="1"/>
</dbReference>
<proteinExistence type="inferred from homology"/>
<comment type="subcellular location">
    <subcellularLocation>
        <location evidence="1">Cell inner membrane</location>
        <topology evidence="1">Multi-pass membrane protein</topology>
    </subcellularLocation>
</comment>
<feature type="transmembrane region" description="Helical" evidence="8">
    <location>
        <begin position="362"/>
        <end position="380"/>
    </location>
</feature>